<feature type="transmembrane region" description="Helical" evidence="1">
    <location>
        <begin position="288"/>
        <end position="306"/>
    </location>
</feature>
<organism evidence="2 3">
    <name type="scientific">Candidatus Spyradenecus faecavium</name>
    <dbReference type="NCBI Taxonomy" id="2840947"/>
    <lineage>
        <taxon>Bacteria</taxon>
        <taxon>Pseudomonadati</taxon>
        <taxon>Lentisphaerota</taxon>
        <taxon>Lentisphaeria</taxon>
        <taxon>Lentisphaerales</taxon>
        <taxon>Lentisphaeraceae</taxon>
        <taxon>Lentisphaeraceae incertae sedis</taxon>
        <taxon>Candidatus Spyradenecus</taxon>
    </lineage>
</organism>
<name>A0A9D1NMQ5_9BACT</name>
<keyword evidence="1" id="KW-0472">Membrane</keyword>
<feature type="transmembrane region" description="Helical" evidence="1">
    <location>
        <begin position="354"/>
        <end position="374"/>
    </location>
</feature>
<feature type="transmembrane region" description="Helical" evidence="1">
    <location>
        <begin position="172"/>
        <end position="200"/>
    </location>
</feature>
<evidence type="ECO:0000256" key="1">
    <source>
        <dbReference type="SAM" id="Phobius"/>
    </source>
</evidence>
<feature type="transmembrane region" description="Helical" evidence="1">
    <location>
        <begin position="134"/>
        <end position="166"/>
    </location>
</feature>
<keyword evidence="1" id="KW-1133">Transmembrane helix</keyword>
<protein>
    <submittedName>
        <fullName evidence="2">Uncharacterized protein</fullName>
    </submittedName>
</protein>
<feature type="transmembrane region" description="Helical" evidence="1">
    <location>
        <begin position="35"/>
        <end position="56"/>
    </location>
</feature>
<dbReference type="Proteomes" id="UP000886845">
    <property type="component" value="Unassembled WGS sequence"/>
</dbReference>
<accession>A0A9D1NMQ5</accession>
<comment type="caution">
    <text evidence="2">The sequence shown here is derived from an EMBL/GenBank/DDBJ whole genome shotgun (WGS) entry which is preliminary data.</text>
</comment>
<dbReference type="AlphaFoldDB" id="A0A9D1NMQ5"/>
<feature type="transmembrane region" description="Helical" evidence="1">
    <location>
        <begin position="98"/>
        <end position="122"/>
    </location>
</feature>
<reference evidence="2" key="1">
    <citation type="submission" date="2020-10" db="EMBL/GenBank/DDBJ databases">
        <authorList>
            <person name="Gilroy R."/>
        </authorList>
    </citation>
    <scope>NUCLEOTIDE SEQUENCE</scope>
    <source>
        <strain evidence="2">35461</strain>
    </source>
</reference>
<dbReference type="EMBL" id="DVOR01000166">
    <property type="protein sequence ID" value="HIV09495.1"/>
    <property type="molecule type" value="Genomic_DNA"/>
</dbReference>
<evidence type="ECO:0000313" key="2">
    <source>
        <dbReference type="EMBL" id="HIV09495.1"/>
    </source>
</evidence>
<sequence length="503" mass="54671">LPLAVALARTPLVVGMAFAAFCLLAWHFRCLKGFLAIYAVAVLLNLPVLSVCGLPGDQDFYLGPQARLIAAGGELAFDGFLRPVHLALPTGYTGWNAALYRLTGSLDFGHAQAFALVAAAWLTLRRALNRRQTFALVCAPLTLVSLYNGMPDGCVYLLLLIALFAWHDRDFWLCLAALAVAAAFKTTAWVPGALIGAMLLWRFPRRWWQVALAALAVAVLVFPTLHLVATGGLRDISDDFLGADAAAQSLGWLGRTVYFYLGHWLLPGGPYDFNVHIGGVDGAGMDGLGALARLLVWPSLALLILCRKRFAGWWPLIAVAWLSTLLMPTLYVGYGRYVPLAYVALLLPFVLRLPTLSVCASLAMAALPAAWVAWRVLLSMEFAQVAAAGVPVSSDWYNVRATFRSCGAPLVEARQPIQSASDAYAYADAGIDFPPFPSDEVPRGRLVPAGQKAARLKDYGPHAFLPWALTHPHVYLANVARIRWRWLVSPRGEHDGLPPPARQ</sequence>
<feature type="transmembrane region" description="Helical" evidence="1">
    <location>
        <begin position="313"/>
        <end position="334"/>
    </location>
</feature>
<keyword evidence="1" id="KW-0812">Transmembrane</keyword>
<feature type="transmembrane region" description="Helical" evidence="1">
    <location>
        <begin position="207"/>
        <end position="229"/>
    </location>
</feature>
<feature type="non-terminal residue" evidence="2">
    <location>
        <position position="1"/>
    </location>
</feature>
<evidence type="ECO:0000313" key="3">
    <source>
        <dbReference type="Proteomes" id="UP000886845"/>
    </source>
</evidence>
<proteinExistence type="predicted"/>
<feature type="transmembrane region" description="Helical" evidence="1">
    <location>
        <begin position="6"/>
        <end position="28"/>
    </location>
</feature>
<reference evidence="2" key="2">
    <citation type="journal article" date="2021" name="PeerJ">
        <title>Extensive microbial diversity within the chicken gut microbiome revealed by metagenomics and culture.</title>
        <authorList>
            <person name="Gilroy R."/>
            <person name="Ravi A."/>
            <person name="Getino M."/>
            <person name="Pursley I."/>
            <person name="Horton D.L."/>
            <person name="Alikhan N.F."/>
            <person name="Baker D."/>
            <person name="Gharbi K."/>
            <person name="Hall N."/>
            <person name="Watson M."/>
            <person name="Adriaenssens E.M."/>
            <person name="Foster-Nyarko E."/>
            <person name="Jarju S."/>
            <person name="Secka A."/>
            <person name="Antonio M."/>
            <person name="Oren A."/>
            <person name="Chaudhuri R.R."/>
            <person name="La Ragione R."/>
            <person name="Hildebrand F."/>
            <person name="Pallen M.J."/>
        </authorList>
    </citation>
    <scope>NUCLEOTIDE SEQUENCE</scope>
    <source>
        <strain evidence="2">35461</strain>
    </source>
</reference>
<gene>
    <name evidence="2" type="ORF">IAC79_05215</name>
</gene>